<dbReference type="Proteomes" id="UP000199320">
    <property type="component" value="Unassembled WGS sequence"/>
</dbReference>
<dbReference type="Proteomes" id="UP000324021">
    <property type="component" value="Unassembled WGS sequence"/>
</dbReference>
<evidence type="ECO:0000313" key="4">
    <source>
        <dbReference type="Proteomes" id="UP000199320"/>
    </source>
</evidence>
<protein>
    <recommendedName>
        <fullName evidence="1">ChsH2 C-terminal OB-fold domain-containing protein</fullName>
    </recommendedName>
</protein>
<proteinExistence type="predicted"/>
<evidence type="ECO:0000313" key="5">
    <source>
        <dbReference type="Proteomes" id="UP000324021"/>
    </source>
</evidence>
<accession>A0A1I0CAV1</accession>
<dbReference type="InterPro" id="IPR012340">
    <property type="entry name" value="NA-bd_OB-fold"/>
</dbReference>
<reference evidence="4 5" key="2">
    <citation type="submission" date="2016-10" db="EMBL/GenBank/DDBJ databases">
        <authorList>
            <person name="Varghese N."/>
            <person name="Submissions S."/>
        </authorList>
    </citation>
    <scope>NUCLEOTIDE SEQUENCE [LARGE SCALE GENOMIC DNA]</scope>
    <source>
        <strain evidence="2 5">CDM_1</strain>
        <strain evidence="4">CDM_6</strain>
    </source>
</reference>
<keyword evidence="4" id="KW-1185">Reference proteome</keyword>
<dbReference type="SUPFAM" id="SSF50249">
    <property type="entry name" value="Nucleic acid-binding proteins"/>
    <property type="match status" value="1"/>
</dbReference>
<dbReference type="PANTHER" id="PTHR34075">
    <property type="entry name" value="BLR3430 PROTEIN"/>
    <property type="match status" value="1"/>
</dbReference>
<dbReference type="Gene3D" id="6.10.30.10">
    <property type="match status" value="1"/>
</dbReference>
<evidence type="ECO:0000259" key="1">
    <source>
        <dbReference type="Pfam" id="PF01796"/>
    </source>
</evidence>
<dbReference type="EMBL" id="FOIC01000004">
    <property type="protein sequence ID" value="SET16604.1"/>
    <property type="molecule type" value="Genomic_DNA"/>
</dbReference>
<dbReference type="InterPro" id="IPR002878">
    <property type="entry name" value="ChsH2_C"/>
</dbReference>
<dbReference type="OrthoDB" id="9573at2157"/>
<gene>
    <name evidence="3" type="ORF">SAMN04488694_10499</name>
    <name evidence="2" type="ORF">SAMN05192552_1004203</name>
</gene>
<organism evidence="3 4">
    <name type="scientific">Natrinema hispanicum</name>
    <dbReference type="NCBI Taxonomy" id="392421"/>
    <lineage>
        <taxon>Archaea</taxon>
        <taxon>Methanobacteriati</taxon>
        <taxon>Methanobacteriota</taxon>
        <taxon>Stenosarchaea group</taxon>
        <taxon>Halobacteria</taxon>
        <taxon>Halobacteriales</taxon>
        <taxon>Natrialbaceae</taxon>
        <taxon>Natrinema</taxon>
    </lineage>
</organism>
<evidence type="ECO:0000313" key="2">
    <source>
        <dbReference type="EMBL" id="SDC51202.1"/>
    </source>
</evidence>
<dbReference type="InterPro" id="IPR052513">
    <property type="entry name" value="Thioester_dehydratase-like"/>
</dbReference>
<dbReference type="PANTHER" id="PTHR34075:SF5">
    <property type="entry name" value="BLR3430 PROTEIN"/>
    <property type="match status" value="1"/>
</dbReference>
<sequence>MTDVTNGEYDAFLDALAEGEGYYLVCENDHGLLPPRRACPHCGDRDLTERDLPASGEIVTHTTVFVPTPQFEDDAPYVTAVVDFDGVRLTGVVRGIDQADVEIGDRVTATVESNETTDEQTIVFRPAE</sequence>
<dbReference type="AlphaFoldDB" id="A0A1I0CAV1"/>
<dbReference type="Pfam" id="PF01796">
    <property type="entry name" value="OB_ChsH2_C"/>
    <property type="match status" value="1"/>
</dbReference>
<dbReference type="EMBL" id="FMZP01000004">
    <property type="protein sequence ID" value="SDC51202.1"/>
    <property type="molecule type" value="Genomic_DNA"/>
</dbReference>
<dbReference type="STRING" id="392421.SAMN04488694_10499"/>
<name>A0A1I0CAV1_9EURY</name>
<evidence type="ECO:0000313" key="3">
    <source>
        <dbReference type="EMBL" id="SET16604.1"/>
    </source>
</evidence>
<dbReference type="RefSeq" id="WP_092930937.1">
    <property type="nucleotide sequence ID" value="NZ_FMZP01000004.1"/>
</dbReference>
<reference evidence="3" key="1">
    <citation type="submission" date="2016-10" db="EMBL/GenBank/DDBJ databases">
        <authorList>
            <person name="de Groot N.N."/>
        </authorList>
    </citation>
    <scope>NUCLEOTIDE SEQUENCE [LARGE SCALE GENOMIC DNA]</scope>
    <source>
        <strain evidence="3">CDM_6</strain>
    </source>
</reference>
<feature type="domain" description="ChsH2 C-terminal OB-fold" evidence="1">
    <location>
        <begin position="50"/>
        <end position="111"/>
    </location>
</feature>